<reference evidence="1 2" key="1">
    <citation type="submission" date="2016-10" db="EMBL/GenBank/DDBJ databases">
        <authorList>
            <person name="de Groot N.N."/>
        </authorList>
    </citation>
    <scope>NUCLEOTIDE SEQUENCE [LARGE SCALE GENOMIC DNA]</scope>
    <source>
        <strain evidence="1 2">DSM 43357</strain>
    </source>
</reference>
<organism evidence="1 2">
    <name type="scientific">Nonomuraea pusilla</name>
    <dbReference type="NCBI Taxonomy" id="46177"/>
    <lineage>
        <taxon>Bacteria</taxon>
        <taxon>Bacillati</taxon>
        <taxon>Actinomycetota</taxon>
        <taxon>Actinomycetes</taxon>
        <taxon>Streptosporangiales</taxon>
        <taxon>Streptosporangiaceae</taxon>
        <taxon>Nonomuraea</taxon>
    </lineage>
</organism>
<keyword evidence="2" id="KW-1185">Reference proteome</keyword>
<gene>
    <name evidence="1" type="ORF">SAMN05660976_00770</name>
</gene>
<dbReference type="Proteomes" id="UP000198953">
    <property type="component" value="Unassembled WGS sequence"/>
</dbReference>
<accession>A0A1H7IG92</accession>
<dbReference type="EMBL" id="FOBF01000002">
    <property type="protein sequence ID" value="SEK60550.1"/>
    <property type="molecule type" value="Genomic_DNA"/>
</dbReference>
<evidence type="ECO:0000313" key="2">
    <source>
        <dbReference type="Proteomes" id="UP000198953"/>
    </source>
</evidence>
<sequence length="45" mass="4369">MRNRPAVPAALAGLGRQVAACGPGAARAHSRLTLGDEAVAGETAG</sequence>
<dbReference type="STRING" id="46177.SAMN05660976_00770"/>
<dbReference type="AlphaFoldDB" id="A0A1H7IG92"/>
<proteinExistence type="predicted"/>
<protein>
    <submittedName>
        <fullName evidence="1">Uncharacterized protein</fullName>
    </submittedName>
</protein>
<evidence type="ECO:0000313" key="1">
    <source>
        <dbReference type="EMBL" id="SEK60550.1"/>
    </source>
</evidence>
<dbReference type="RefSeq" id="WP_177227209.1">
    <property type="nucleotide sequence ID" value="NZ_FOBF01000002.1"/>
</dbReference>
<name>A0A1H7IG92_9ACTN</name>